<feature type="compositionally biased region" description="Polar residues" evidence="1">
    <location>
        <begin position="94"/>
        <end position="113"/>
    </location>
</feature>
<dbReference type="AlphaFoldDB" id="A0A6A6QCK0"/>
<evidence type="ECO:0000313" key="3">
    <source>
        <dbReference type="Proteomes" id="UP000799750"/>
    </source>
</evidence>
<name>A0A6A6QCK0_9PEZI</name>
<dbReference type="EMBL" id="MU004197">
    <property type="protein sequence ID" value="KAF2490158.1"/>
    <property type="molecule type" value="Genomic_DNA"/>
</dbReference>
<protein>
    <submittedName>
        <fullName evidence="2">Uncharacterized protein</fullName>
    </submittedName>
</protein>
<evidence type="ECO:0000313" key="2">
    <source>
        <dbReference type="EMBL" id="KAF2490158.1"/>
    </source>
</evidence>
<reference evidence="2" key="1">
    <citation type="journal article" date="2020" name="Stud. Mycol.">
        <title>101 Dothideomycetes genomes: a test case for predicting lifestyles and emergence of pathogens.</title>
        <authorList>
            <person name="Haridas S."/>
            <person name="Albert R."/>
            <person name="Binder M."/>
            <person name="Bloem J."/>
            <person name="Labutti K."/>
            <person name="Salamov A."/>
            <person name="Andreopoulos B."/>
            <person name="Baker S."/>
            <person name="Barry K."/>
            <person name="Bills G."/>
            <person name="Bluhm B."/>
            <person name="Cannon C."/>
            <person name="Castanera R."/>
            <person name="Culley D."/>
            <person name="Daum C."/>
            <person name="Ezra D."/>
            <person name="Gonzalez J."/>
            <person name="Henrissat B."/>
            <person name="Kuo A."/>
            <person name="Liang C."/>
            <person name="Lipzen A."/>
            <person name="Lutzoni F."/>
            <person name="Magnuson J."/>
            <person name="Mondo S."/>
            <person name="Nolan M."/>
            <person name="Ohm R."/>
            <person name="Pangilinan J."/>
            <person name="Park H.-J."/>
            <person name="Ramirez L."/>
            <person name="Alfaro M."/>
            <person name="Sun H."/>
            <person name="Tritt A."/>
            <person name="Yoshinaga Y."/>
            <person name="Zwiers L.-H."/>
            <person name="Turgeon B."/>
            <person name="Goodwin S."/>
            <person name="Spatafora J."/>
            <person name="Crous P."/>
            <person name="Grigoriev I."/>
        </authorList>
    </citation>
    <scope>NUCLEOTIDE SEQUENCE</scope>
    <source>
        <strain evidence="2">CBS 269.34</strain>
    </source>
</reference>
<sequence length="539" mass="61249">MGAMIFQIPHPQIPLDIFRHLRGMIAVSNIQDLSIRGHLAHNKGSVFRATYVLDVFHALEPTMYDTQNIGRYWIFDRPKHTTLEHWLMHGGQQPQYHSFSTTQEDQQPSSPSDRYTVAMSSDDVMMANADDHMVQHEGERSSARHELQVVGAATSNVIEAGMNYMLLQPAIITNMSNAFQIIRAPLNPISALSQAHSLPRLDSSTVLGKRPRGEEGIQCIIGPGKRVQVLCDGHDIGVTIGFVHDKEIDIFVTSGTQEKQYIKSDPLFRSKNEKMVSFHARASEYKRGEFPFMKMPPELRIMVYKILMAQDSKSDDTYEAIRDPWWNLSRERTRGGAVMSRKNGGFMIPGFLMKSRTWVAGDFQKLYLGSARPLLGLNKKMRVEVGQLVFQTKKFDLTSLTIETTCEWLLDIGEIGRQNIKNLAIEWWSPVWSSGRRDRLIRPLDAAADLVELLASCPHIDYLEVRLPYGNGLGRSRVKPHHFNTYCDLKLLRTVTGPDAVRVESPNPPLTRWLFAGMAGVDEQNVRVRQDKHYHWASN</sequence>
<accession>A0A6A6QCK0</accession>
<proteinExistence type="predicted"/>
<organism evidence="2 3">
    <name type="scientific">Lophium mytilinum</name>
    <dbReference type="NCBI Taxonomy" id="390894"/>
    <lineage>
        <taxon>Eukaryota</taxon>
        <taxon>Fungi</taxon>
        <taxon>Dikarya</taxon>
        <taxon>Ascomycota</taxon>
        <taxon>Pezizomycotina</taxon>
        <taxon>Dothideomycetes</taxon>
        <taxon>Pleosporomycetidae</taxon>
        <taxon>Mytilinidiales</taxon>
        <taxon>Mytilinidiaceae</taxon>
        <taxon>Lophium</taxon>
    </lineage>
</organism>
<keyword evidence="3" id="KW-1185">Reference proteome</keyword>
<dbReference type="Proteomes" id="UP000799750">
    <property type="component" value="Unassembled WGS sequence"/>
</dbReference>
<evidence type="ECO:0000256" key="1">
    <source>
        <dbReference type="SAM" id="MobiDB-lite"/>
    </source>
</evidence>
<gene>
    <name evidence="2" type="ORF">BU16DRAFT_566186</name>
</gene>
<feature type="region of interest" description="Disordered" evidence="1">
    <location>
        <begin position="94"/>
        <end position="115"/>
    </location>
</feature>
<dbReference type="OrthoDB" id="3905718at2759"/>